<dbReference type="Ensembl" id="ENSLLET00000046688.1">
    <property type="protein sequence ID" value="ENSLLEP00000044894.1"/>
    <property type="gene ID" value="ENSLLEG00000028475.1"/>
</dbReference>
<dbReference type="Gene3D" id="3.40.50.300">
    <property type="entry name" value="P-loop containing nucleotide triphosphate hydrolases"/>
    <property type="match status" value="2"/>
</dbReference>
<feature type="region of interest" description="Disordered" evidence="1">
    <location>
        <begin position="2411"/>
        <end position="2519"/>
    </location>
</feature>
<dbReference type="FunFam" id="3.40.50.300:FF:000810">
    <property type="entry name" value="probable helicase senataxin"/>
    <property type="match status" value="1"/>
</dbReference>
<organism evidence="5 6">
    <name type="scientific">Leptobrachium leishanense</name>
    <name type="common">Leishan spiny toad</name>
    <dbReference type="NCBI Taxonomy" id="445787"/>
    <lineage>
        <taxon>Eukaryota</taxon>
        <taxon>Metazoa</taxon>
        <taxon>Chordata</taxon>
        <taxon>Craniata</taxon>
        <taxon>Vertebrata</taxon>
        <taxon>Euteleostomi</taxon>
        <taxon>Amphibia</taxon>
        <taxon>Batrachia</taxon>
        <taxon>Anura</taxon>
        <taxon>Pelobatoidea</taxon>
        <taxon>Megophryidae</taxon>
        <taxon>Leptobrachium</taxon>
    </lineage>
</organism>
<dbReference type="GO" id="GO:0004386">
    <property type="term" value="F:helicase activity"/>
    <property type="evidence" value="ECO:0007669"/>
    <property type="project" value="InterPro"/>
</dbReference>
<accession>A0A8C5QXW6</accession>
<dbReference type="SUPFAM" id="SSF52540">
    <property type="entry name" value="P-loop containing nucleoside triphosphate hydrolases"/>
    <property type="match status" value="1"/>
</dbReference>
<sequence>MSTCRWCTPSGSNTADLLTKYAAGELCFEDLHGANDDLSYCMECVLEYHRARDGVPQLHKTLWKLETIRVIAQLEKSMREEIDEEDELFFVDGDEEKQIFGYTNPNFESNVRVPLLESLKYPYLLLSQQVSELCVEALCKMEQVNNPFQVFDKLSGVYLLLVHPNEIVRRWAIGTARAQGKVERDDYYDLQDVFTCLFKVIELGLFENPDLYSTELEEGKLILLPSHLYDTSNYKNYWLGICMLLTVLEEQAMDSLLLGPDKQNDFMQSILYVMEKYTEDENLNAFWPALHCFMMILDRLGSKVWGQLIDPIQAFQAIISSPSYRNEIETVRASCRRPSKSEPETSDHDDLISCSQMVYSFDTEKKKKDTGWKNAICPDYCPNMYEEMQCLTNILQSDIGQDMRVHDSAFLWFVPYVQSVMDLKDLGVAYIMEVIHHLYSEIKDVFSPGTHCDKVTELFVLVLVSIIELHRNKKCLHLLWVSSHKWVEALVKSALLPTKDQHLRSNPRLAASAFLSSSPTSQSGSSVQFACMLLIRSLLREGIQLGQQAACKQYLDKLNLVFRANACRNLELSKAEAHGLQACLTQIIKNIKDKASANPSSPTEPTTSKTQSLPFIKNERIDEDDDAYYGSGCCSPLPPIDSKHCPAGISATNKVLPLKIKTEPPGSSMSDWVNAPTSECSPSTSVHVKEELFDSSGPSSAAQTKEKKKLFDWQSKLSKVMAKVHPKSKTAITDCKQNTDCSASEDCPDESKKTQLLDAPVKNEPCDQWFTRLDSVDKSSDASPVVGQMKKLSLESKNTESTSDYLMKEYPLEQDSKAVVKSDLMWMNGFESPNKGRSSSTGIDGKLSSETEEDDDVPLTLVRKRLLKRSPLHSSQSNSKLDRDLDYLSLAAQAKCLTFPSEEAPPEPSQIERRVRGAVRSSLVESSSDSKLSLTEIITISDSSSDDEIKPFINLMMKTEPKEGVPSTSAPSASLPKTVDKIKTESPTFDEYGSQMFEFETEDDVYSAWEDFQVDQKVSSPERPKQVAISSPERPKQVAISSPEKSKQENAALDLHDDYDQWGYDTDFIFNDVAEEAKDEKKSFQTSPSSPPKDPVGKKSTDKQSVKGITSKQFYKPLQAPVATGKMATVEKERSQSPKKPRSKRNEAASASHKTVKPKANRTKSPLKAHGDNVKYSSSRVPSLAVVPPKKTRVCAEPTSVAEKLHLKRVPRVAFDLSQRSLDSLTELQKTKLISPKSLFVKGNRKLLACQDRQFYMQSRQKESSKGKLAEASEDRGTRVDGSKRTGNKHDNDAHVSGRHKHHQRKKLKERPSSPVDEQPRNGTSSSEAIRKAGDFASDVNGDATDVNDVINGTLKGRLMQSFSVNDIVSPGNETSGKKEVTEDDDDDDDFPLTQADPIDMEVCSQVEYDIQIGLFDDDPKATMEDPSASAPEASKQLTCKYKDCSKAAVSGDHCINHAVPEKEAEHEFAIPGLPPSFKKPLKPPTTKIFNSKNTSRMAALSKDMENIPKLPAAQKPKILPPKAPLSRPSLPPTAQNRPPVLQNLTSVLQPLINQNNIPPQPAFVALKEIAKPQIVYRPIQYDLAWLSRQVLHWKYEMFDNVSQFGPPSNLCILPLMKVPLNFSGYEEYFNVFFPLMLLNAFESLAQDWSVKQRSINSHICKLHLQNFCPDSQVNRGDFQAWFRDADLNYQRHPKEDDLVFLVIPDTSSGMPGEEPETPSSFEYHTGHVSRFTRSQRTQMSKEQYTLCDVCIQTYGNLSGCRNQQVQCVVIGSLITTQRQYKALLQLQRNPLSRAILHPKFSDFLPRDNVPKQMVSIPSMKEYNFDQKYAIERTYAMVKQHPRLPRICMIHGPPGTGKSKTIVGLLYRILMEKSNNNVPDQNLNAKNKRNRVLVCAPSNAAIDDLMKKIILEFKEKCRDKSNTLGNCGDINLVRLGAEKMISSDVVKFSLDCQVNYRIQRAQQDQEIHKHKEALDKQLDVLSRQRAMEKCNKNTCVQLDEKISRLSKERQILANTLKEFRRRPQEVQRTIILESHVICCTLSTSGGFLLESAFRQLGQEPFSCVIVDEAGQCCEVENLIPLLHRCAKLVLVGDPEQLPPTVISVKAEELGYGQSLMSRFYKHFQNISPESPVMQLTTQYRMHPDICLFPSNYFYKRTLKTDRATEEVRCSSDWPFQPYMVFDVADGCERKERESFSNPQEIKVVVALIKLIKSKKKEFCFRNIGIITPYRAQKMMIIDQLKREFGNDPSPGEVDTVDGFQGRQKDCIIVTCVRANSAQGSIGFLASRQRLNVTITRAKFSLFILGSLRTLMDNVDWNNLIQDAQRRGALIRTKQETYQRDVNRILKWKPVGQRAPLPPSSRMDDRGHTPRTPSPLDSNKPTRQAEQPQPQPPALPKAIDRRRDSLTSLPCLSAAPAQSSIPRSLERPKDPRLARWQNGANEPPGSHASSGLQPKPVLNREQAGNPYPPHPPSTMANRQPQCPLPVSVNMDHTTSHYKERYRIQHPIPEPDHEAKKRKIH</sequence>
<dbReference type="OrthoDB" id="6513042at2759"/>
<dbReference type="InterPro" id="IPR024481">
    <property type="entry name" value="Helicase_Sen1_N"/>
</dbReference>
<proteinExistence type="predicted"/>
<dbReference type="CDD" id="cd18808">
    <property type="entry name" value="SF1_C_Upf1"/>
    <property type="match status" value="1"/>
</dbReference>
<dbReference type="Pfam" id="PF13087">
    <property type="entry name" value="AAA_12"/>
    <property type="match status" value="1"/>
</dbReference>
<dbReference type="InterPro" id="IPR047187">
    <property type="entry name" value="SF1_C_Upf1"/>
</dbReference>
<feature type="region of interest" description="Disordered" evidence="1">
    <location>
        <begin position="1259"/>
        <end position="1328"/>
    </location>
</feature>
<feature type="domain" description="DNA2/NAM7 helicase helicase" evidence="3">
    <location>
        <begin position="1823"/>
        <end position="2103"/>
    </location>
</feature>
<dbReference type="Pfam" id="PF13086">
    <property type="entry name" value="AAA_11"/>
    <property type="match status" value="1"/>
</dbReference>
<feature type="compositionally biased region" description="Basic residues" evidence="1">
    <location>
        <begin position="1297"/>
        <end position="1309"/>
    </location>
</feature>
<keyword evidence="6" id="KW-1185">Reference proteome</keyword>
<dbReference type="CDD" id="cd18042">
    <property type="entry name" value="DEXXQc_SETX"/>
    <property type="match status" value="1"/>
</dbReference>
<feature type="compositionally biased region" description="Polar residues" evidence="1">
    <location>
        <begin position="2411"/>
        <end position="2421"/>
    </location>
</feature>
<reference evidence="5" key="2">
    <citation type="submission" date="2025-09" db="UniProtKB">
        <authorList>
            <consortium name="Ensembl"/>
        </authorList>
    </citation>
    <scope>IDENTIFICATION</scope>
</reference>
<feature type="compositionally biased region" description="Basic and acidic residues" evidence="1">
    <location>
        <begin position="1044"/>
        <end position="1054"/>
    </location>
</feature>
<evidence type="ECO:0000259" key="3">
    <source>
        <dbReference type="Pfam" id="PF13086"/>
    </source>
</evidence>
<dbReference type="GO" id="GO:0016604">
    <property type="term" value="C:nuclear body"/>
    <property type="evidence" value="ECO:0007669"/>
    <property type="project" value="TreeGrafter"/>
</dbReference>
<evidence type="ECO:0000256" key="1">
    <source>
        <dbReference type="SAM" id="MobiDB-lite"/>
    </source>
</evidence>
<dbReference type="GO" id="GO:0006369">
    <property type="term" value="P:termination of RNA polymerase II transcription"/>
    <property type="evidence" value="ECO:0007669"/>
    <property type="project" value="TreeGrafter"/>
</dbReference>
<feature type="region of interest" description="Disordered" evidence="1">
    <location>
        <begin position="1366"/>
        <end position="1390"/>
    </location>
</feature>
<evidence type="ECO:0000259" key="2">
    <source>
        <dbReference type="Pfam" id="PF12726"/>
    </source>
</evidence>
<dbReference type="PANTHER" id="PTHR10887">
    <property type="entry name" value="DNA2/NAM7 HELICASE FAMILY"/>
    <property type="match status" value="1"/>
</dbReference>
<dbReference type="Pfam" id="PF12726">
    <property type="entry name" value="SEN1_N"/>
    <property type="match status" value="1"/>
</dbReference>
<feature type="region of interest" description="Disordered" evidence="1">
    <location>
        <begin position="594"/>
        <end position="615"/>
    </location>
</feature>
<dbReference type="Proteomes" id="UP000694569">
    <property type="component" value="Unplaced"/>
</dbReference>
<dbReference type="GO" id="GO:0001147">
    <property type="term" value="F:transcription termination site sequence-specific DNA binding"/>
    <property type="evidence" value="ECO:0007669"/>
    <property type="project" value="TreeGrafter"/>
</dbReference>
<dbReference type="PANTHER" id="PTHR10887:SF537">
    <property type="entry name" value="HELICASE SENATAXIN-RELATED"/>
    <property type="match status" value="1"/>
</dbReference>
<dbReference type="InterPro" id="IPR041679">
    <property type="entry name" value="DNA2/NAM7-like_C"/>
</dbReference>
<protein>
    <submittedName>
        <fullName evidence="5">Senataxin</fullName>
    </submittedName>
</protein>
<dbReference type="InterPro" id="IPR027417">
    <property type="entry name" value="P-loop_NTPase"/>
</dbReference>
<feature type="compositionally biased region" description="Basic residues" evidence="1">
    <location>
        <begin position="1154"/>
        <end position="1167"/>
    </location>
</feature>
<name>A0A8C5QXW6_9ANUR</name>
<evidence type="ECO:0000259" key="4">
    <source>
        <dbReference type="Pfam" id="PF13087"/>
    </source>
</evidence>
<feature type="compositionally biased region" description="Basic and acidic residues" evidence="1">
    <location>
        <begin position="2492"/>
        <end position="2513"/>
    </location>
</feature>
<feature type="compositionally biased region" description="Basic and acidic residues" evidence="1">
    <location>
        <begin position="2423"/>
        <end position="2432"/>
    </location>
</feature>
<feature type="region of interest" description="Disordered" evidence="1">
    <location>
        <begin position="830"/>
        <end position="855"/>
    </location>
</feature>
<feature type="region of interest" description="Disordered" evidence="1">
    <location>
        <begin position="1513"/>
        <end position="1537"/>
    </location>
</feature>
<gene>
    <name evidence="5" type="primary">SETX</name>
</gene>
<feature type="compositionally biased region" description="Low complexity" evidence="1">
    <location>
        <begin position="599"/>
        <end position="608"/>
    </location>
</feature>
<evidence type="ECO:0000313" key="6">
    <source>
        <dbReference type="Proteomes" id="UP000694569"/>
    </source>
</evidence>
<reference evidence="5" key="1">
    <citation type="submission" date="2025-08" db="UniProtKB">
        <authorList>
            <consortium name="Ensembl"/>
        </authorList>
    </citation>
    <scope>IDENTIFICATION</scope>
</reference>
<dbReference type="GeneTree" id="ENSGT00940000160918"/>
<feature type="compositionally biased region" description="Basic and acidic residues" evidence="1">
    <location>
        <begin position="1260"/>
        <end position="1296"/>
    </location>
</feature>
<feature type="compositionally biased region" description="Polar residues" evidence="1">
    <location>
        <begin position="1366"/>
        <end position="1375"/>
    </location>
</feature>
<feature type="compositionally biased region" description="Basic and acidic residues" evidence="1">
    <location>
        <begin position="1095"/>
        <end position="1105"/>
    </location>
</feature>
<feature type="region of interest" description="Disordered" evidence="1">
    <location>
        <begin position="1077"/>
        <end position="1181"/>
    </location>
</feature>
<dbReference type="InterPro" id="IPR041677">
    <property type="entry name" value="DNA2/NAM7_AAA_11"/>
</dbReference>
<evidence type="ECO:0000313" key="5">
    <source>
        <dbReference type="Ensembl" id="ENSLLEP00000044894.1"/>
    </source>
</evidence>
<feature type="region of interest" description="Disordered" evidence="1">
    <location>
        <begin position="1016"/>
        <end position="1054"/>
    </location>
</feature>
<feature type="domain" description="Helicase Sen1 N-terminal" evidence="2">
    <location>
        <begin position="37"/>
        <end position="344"/>
    </location>
</feature>
<feature type="domain" description="DNA2/NAM7 helicase-like C-terminal" evidence="4">
    <location>
        <begin position="2111"/>
        <end position="2306"/>
    </location>
</feature>
<dbReference type="InterPro" id="IPR045055">
    <property type="entry name" value="DNA2/NAM7-like"/>
</dbReference>
<feature type="region of interest" description="Disordered" evidence="1">
    <location>
        <begin position="2348"/>
        <end position="2396"/>
    </location>
</feature>